<accession>A0ABT4CY51</accession>
<comment type="caution">
    <text evidence="9">The sequence shown here is derived from an EMBL/GenBank/DDBJ whole genome shotgun (WGS) entry which is preliminary data.</text>
</comment>
<dbReference type="PANTHER" id="PTHR40060">
    <property type="entry name" value="UPF0316 PROTEIN YEBE"/>
    <property type="match status" value="1"/>
</dbReference>
<keyword evidence="10" id="KW-1185">Reference proteome</keyword>
<dbReference type="InterPro" id="IPR022930">
    <property type="entry name" value="UPF0316"/>
</dbReference>
<reference evidence="9" key="1">
    <citation type="submission" date="2022-12" db="EMBL/GenBank/DDBJ databases">
        <authorList>
            <person name="Wang J."/>
        </authorList>
    </citation>
    <scope>NUCLEOTIDE SEQUENCE</scope>
    <source>
        <strain evidence="9">HY-45-18</strain>
    </source>
</reference>
<feature type="transmembrane region" description="Helical" evidence="6">
    <location>
        <begin position="31"/>
        <end position="52"/>
    </location>
</feature>
<feature type="domain" description="DUF2179" evidence="7">
    <location>
        <begin position="112"/>
        <end position="163"/>
    </location>
</feature>
<evidence type="ECO:0000256" key="6">
    <source>
        <dbReference type="HAMAP-Rule" id="MF_01515"/>
    </source>
</evidence>
<evidence type="ECO:0000256" key="3">
    <source>
        <dbReference type="ARBA" id="ARBA00022692"/>
    </source>
</evidence>
<organism evidence="9 10">
    <name type="scientific">Clostridium aestuarii</name>
    <dbReference type="NCBI Taxonomy" id="338193"/>
    <lineage>
        <taxon>Bacteria</taxon>
        <taxon>Bacillati</taxon>
        <taxon>Bacillota</taxon>
        <taxon>Clostridia</taxon>
        <taxon>Eubacteriales</taxon>
        <taxon>Clostridiaceae</taxon>
        <taxon>Clostridium</taxon>
    </lineage>
</organism>
<evidence type="ECO:0000313" key="9">
    <source>
        <dbReference type="EMBL" id="MCY6483900.1"/>
    </source>
</evidence>
<dbReference type="InterPro" id="IPR019264">
    <property type="entry name" value="DUF2179"/>
</dbReference>
<dbReference type="InterPro" id="IPR044035">
    <property type="entry name" value="DUF5698"/>
</dbReference>
<dbReference type="PANTHER" id="PTHR40060:SF1">
    <property type="entry name" value="UPF0316 PROTEIN YEBE"/>
    <property type="match status" value="1"/>
</dbReference>
<dbReference type="Proteomes" id="UP001078443">
    <property type="component" value="Unassembled WGS sequence"/>
</dbReference>
<sequence length="169" mass="18845">MLSYLFIFFAKIIEVSLTTVRTVFITRGEKLYAAIIGFFEVSLWLYVIGSVLTGIQEDPAKMVVYALGFACGNYIGCTIEDKLAIGVLTINVIVTEEQSTDIVKMLREHKIGVTVVAAEGINTKRKLLIIHAKRKRKNEIIRLIESTNISPVISINDTKTVYGGYGLRK</sequence>
<evidence type="ECO:0000259" key="7">
    <source>
        <dbReference type="Pfam" id="PF10035"/>
    </source>
</evidence>
<evidence type="ECO:0000259" key="8">
    <source>
        <dbReference type="Pfam" id="PF18955"/>
    </source>
</evidence>
<evidence type="ECO:0000313" key="10">
    <source>
        <dbReference type="Proteomes" id="UP001078443"/>
    </source>
</evidence>
<keyword evidence="5 6" id="KW-0472">Membrane</keyword>
<comment type="subcellular location">
    <subcellularLocation>
        <location evidence="1 6">Cell membrane</location>
        <topology evidence="1 6">Multi-pass membrane protein</topology>
    </subcellularLocation>
</comment>
<keyword evidence="2 6" id="KW-1003">Cell membrane</keyword>
<proteinExistence type="inferred from homology"/>
<evidence type="ECO:0000256" key="1">
    <source>
        <dbReference type="ARBA" id="ARBA00004651"/>
    </source>
</evidence>
<dbReference type="Pfam" id="PF10035">
    <property type="entry name" value="DUF2179"/>
    <property type="match status" value="1"/>
</dbReference>
<gene>
    <name evidence="9" type="ORF">OW763_06005</name>
</gene>
<feature type="domain" description="DUF5698" evidence="8">
    <location>
        <begin position="19"/>
        <end position="76"/>
    </location>
</feature>
<evidence type="ECO:0000256" key="2">
    <source>
        <dbReference type="ARBA" id="ARBA00022475"/>
    </source>
</evidence>
<name>A0ABT4CY51_9CLOT</name>
<protein>
    <recommendedName>
        <fullName evidence="6">UPF0316 protein OW763_06005</fullName>
    </recommendedName>
</protein>
<keyword evidence="3 6" id="KW-0812">Transmembrane</keyword>
<evidence type="ECO:0000256" key="4">
    <source>
        <dbReference type="ARBA" id="ARBA00022989"/>
    </source>
</evidence>
<dbReference type="Pfam" id="PF18955">
    <property type="entry name" value="DUF5698"/>
    <property type="match status" value="1"/>
</dbReference>
<feature type="transmembrane region" description="Helical" evidence="6">
    <location>
        <begin position="6"/>
        <end position="24"/>
    </location>
</feature>
<dbReference type="CDD" id="cd16381">
    <property type="entry name" value="YitT_C_like_1"/>
    <property type="match status" value="1"/>
</dbReference>
<dbReference type="RefSeq" id="WP_268040174.1">
    <property type="nucleotide sequence ID" value="NZ_JAPQER010000002.1"/>
</dbReference>
<dbReference type="HAMAP" id="MF_01515">
    <property type="entry name" value="UPF0316"/>
    <property type="match status" value="1"/>
</dbReference>
<comment type="similarity">
    <text evidence="6">Belongs to the UPF0316 family.</text>
</comment>
<dbReference type="EMBL" id="JAPQER010000002">
    <property type="protein sequence ID" value="MCY6483900.1"/>
    <property type="molecule type" value="Genomic_DNA"/>
</dbReference>
<evidence type="ECO:0000256" key="5">
    <source>
        <dbReference type="ARBA" id="ARBA00023136"/>
    </source>
</evidence>
<keyword evidence="4 6" id="KW-1133">Transmembrane helix</keyword>